<accession>A0A0D7BWI9</accession>
<sequence length="125" mass="13180">MAKSLSKVTYKPDSQSTEEYIVLVDTEEFKKWKEGGISIPLASVVDSFQVLYSATGAQGILGTASKQQLDTTFGTTKDVEVVEKILKDGKHQSTEGVKSGGFGTTNVARGSGGLDTKGKSNTSGI</sequence>
<protein>
    <submittedName>
        <fullName evidence="3">DUF1960-domain-containing protein</fullName>
    </submittedName>
</protein>
<dbReference type="AlphaFoldDB" id="A0A0D7BWI9"/>
<dbReference type="Proteomes" id="UP000054007">
    <property type="component" value="Unassembled WGS sequence"/>
</dbReference>
<dbReference type="Gene3D" id="3.30.1250.10">
    <property type="entry name" value="Ribosome maturation protein SBDS, N-terminal domain"/>
    <property type="match status" value="1"/>
</dbReference>
<dbReference type="InterPro" id="IPR019783">
    <property type="entry name" value="SDO1/SBDS_N"/>
</dbReference>
<dbReference type="STRING" id="1314674.A0A0D7BWI9"/>
<organism evidence="3 4">
    <name type="scientific">Cylindrobasidium torrendii FP15055 ss-10</name>
    <dbReference type="NCBI Taxonomy" id="1314674"/>
    <lineage>
        <taxon>Eukaryota</taxon>
        <taxon>Fungi</taxon>
        <taxon>Dikarya</taxon>
        <taxon>Basidiomycota</taxon>
        <taxon>Agaricomycotina</taxon>
        <taxon>Agaricomycetes</taxon>
        <taxon>Agaricomycetidae</taxon>
        <taxon>Agaricales</taxon>
        <taxon>Marasmiineae</taxon>
        <taxon>Physalacriaceae</taxon>
        <taxon>Cylindrobasidium</taxon>
    </lineage>
</organism>
<dbReference type="InterPro" id="IPR036786">
    <property type="entry name" value="Ribosome_mat_SBDS_N_sf"/>
</dbReference>
<evidence type="ECO:0000313" key="4">
    <source>
        <dbReference type="Proteomes" id="UP000054007"/>
    </source>
</evidence>
<name>A0A0D7BWI9_9AGAR</name>
<feature type="region of interest" description="Disordered" evidence="1">
    <location>
        <begin position="90"/>
        <end position="125"/>
    </location>
</feature>
<dbReference type="OrthoDB" id="2567806at2759"/>
<keyword evidence="4" id="KW-1185">Reference proteome</keyword>
<proteinExistence type="predicted"/>
<dbReference type="SUPFAM" id="SSF89895">
    <property type="entry name" value="FYSH domain"/>
    <property type="match status" value="1"/>
</dbReference>
<gene>
    <name evidence="3" type="ORF">CYLTODRAFT_341423</name>
</gene>
<evidence type="ECO:0000259" key="2">
    <source>
        <dbReference type="Pfam" id="PF01172"/>
    </source>
</evidence>
<dbReference type="Pfam" id="PF01172">
    <property type="entry name" value="SBDS_N"/>
    <property type="match status" value="1"/>
</dbReference>
<evidence type="ECO:0000256" key="1">
    <source>
        <dbReference type="SAM" id="MobiDB-lite"/>
    </source>
</evidence>
<evidence type="ECO:0000313" key="3">
    <source>
        <dbReference type="EMBL" id="KIY74006.1"/>
    </source>
</evidence>
<feature type="domain" description="Ribosome maturation protein SDO1/SBDS N-terminal" evidence="2">
    <location>
        <begin position="6"/>
        <end position="95"/>
    </location>
</feature>
<reference evidence="3 4" key="1">
    <citation type="journal article" date="2015" name="Fungal Genet. Biol.">
        <title>Evolution of novel wood decay mechanisms in Agaricales revealed by the genome sequences of Fistulina hepatica and Cylindrobasidium torrendii.</title>
        <authorList>
            <person name="Floudas D."/>
            <person name="Held B.W."/>
            <person name="Riley R."/>
            <person name="Nagy L.G."/>
            <person name="Koehler G."/>
            <person name="Ransdell A.S."/>
            <person name="Younus H."/>
            <person name="Chow J."/>
            <person name="Chiniquy J."/>
            <person name="Lipzen A."/>
            <person name="Tritt A."/>
            <person name="Sun H."/>
            <person name="Haridas S."/>
            <person name="LaButti K."/>
            <person name="Ohm R.A."/>
            <person name="Kues U."/>
            <person name="Blanchette R.A."/>
            <person name="Grigoriev I.V."/>
            <person name="Minto R.E."/>
            <person name="Hibbett D.S."/>
        </authorList>
    </citation>
    <scope>NUCLEOTIDE SEQUENCE [LARGE SCALE GENOMIC DNA]</scope>
    <source>
        <strain evidence="3 4">FP15055 ss-10</strain>
    </source>
</reference>
<dbReference type="EMBL" id="KN880433">
    <property type="protein sequence ID" value="KIY74006.1"/>
    <property type="molecule type" value="Genomic_DNA"/>
</dbReference>